<comment type="caution">
    <text evidence="3">The sequence shown here is derived from an EMBL/GenBank/DDBJ whole genome shotgun (WGS) entry which is preliminary data.</text>
</comment>
<feature type="region of interest" description="Disordered" evidence="1">
    <location>
        <begin position="1441"/>
        <end position="1460"/>
    </location>
</feature>
<feature type="compositionally biased region" description="Low complexity" evidence="1">
    <location>
        <begin position="1442"/>
        <end position="1460"/>
    </location>
</feature>
<evidence type="ECO:0000259" key="2">
    <source>
        <dbReference type="Pfam" id="PF08751"/>
    </source>
</evidence>
<dbReference type="EMBL" id="JACBZH010000001">
    <property type="protein sequence ID" value="NYH88234.1"/>
    <property type="molecule type" value="Genomic_DNA"/>
</dbReference>
<feature type="region of interest" description="Disordered" evidence="1">
    <location>
        <begin position="1354"/>
        <end position="1404"/>
    </location>
</feature>
<organism evidence="3 4">
    <name type="scientific">Actinopolymorpha rutila</name>
    <dbReference type="NCBI Taxonomy" id="446787"/>
    <lineage>
        <taxon>Bacteria</taxon>
        <taxon>Bacillati</taxon>
        <taxon>Actinomycetota</taxon>
        <taxon>Actinomycetes</taxon>
        <taxon>Propionibacteriales</taxon>
        <taxon>Actinopolymorphaceae</taxon>
        <taxon>Actinopolymorpha</taxon>
    </lineage>
</organism>
<dbReference type="CDD" id="cd18809">
    <property type="entry name" value="SF1_C_RecD"/>
    <property type="match status" value="1"/>
</dbReference>
<dbReference type="RefSeq" id="WP_179786169.1">
    <property type="nucleotide sequence ID" value="NZ_BAAARR010000004.1"/>
</dbReference>
<evidence type="ECO:0000256" key="1">
    <source>
        <dbReference type="SAM" id="MobiDB-lite"/>
    </source>
</evidence>
<accession>A0A852Z5I0</accession>
<protein>
    <submittedName>
        <fullName evidence="3">Conjugative relaxase-like TrwC/TraI family protein</fullName>
    </submittedName>
</protein>
<dbReference type="InterPro" id="IPR027417">
    <property type="entry name" value="P-loop_NTPase"/>
</dbReference>
<dbReference type="Gene3D" id="3.40.50.300">
    <property type="entry name" value="P-loop containing nucleotide triphosphate hydrolases"/>
    <property type="match status" value="2"/>
</dbReference>
<keyword evidence="4" id="KW-1185">Reference proteome</keyword>
<dbReference type="Pfam" id="PF08751">
    <property type="entry name" value="TrwC"/>
    <property type="match status" value="1"/>
</dbReference>
<feature type="compositionally biased region" description="Low complexity" evidence="1">
    <location>
        <begin position="1395"/>
        <end position="1404"/>
    </location>
</feature>
<proteinExistence type="predicted"/>
<evidence type="ECO:0000313" key="3">
    <source>
        <dbReference type="EMBL" id="NYH88234.1"/>
    </source>
</evidence>
<feature type="region of interest" description="Disordered" evidence="1">
    <location>
        <begin position="1294"/>
        <end position="1316"/>
    </location>
</feature>
<dbReference type="NCBIfam" id="NF041492">
    <property type="entry name" value="MobF"/>
    <property type="match status" value="1"/>
</dbReference>
<name>A0A852Z5I0_9ACTN</name>
<dbReference type="Pfam" id="PF13604">
    <property type="entry name" value="AAA_30"/>
    <property type="match status" value="1"/>
</dbReference>
<gene>
    <name evidence="3" type="ORF">F4554_000872</name>
</gene>
<reference evidence="3 4" key="1">
    <citation type="submission" date="2020-07" db="EMBL/GenBank/DDBJ databases">
        <title>Sequencing the genomes of 1000 actinobacteria strains.</title>
        <authorList>
            <person name="Klenk H.-P."/>
        </authorList>
    </citation>
    <scope>NUCLEOTIDE SEQUENCE [LARGE SCALE GENOMIC DNA]</scope>
    <source>
        <strain evidence="3 4">DSM 18448</strain>
    </source>
</reference>
<dbReference type="SUPFAM" id="SSF52540">
    <property type="entry name" value="P-loop containing nucleoside triphosphate hydrolases"/>
    <property type="match status" value="2"/>
</dbReference>
<dbReference type="SUPFAM" id="SSF55464">
    <property type="entry name" value="Origin of replication-binding domain, RBD-like"/>
    <property type="match status" value="1"/>
</dbReference>
<dbReference type="Proteomes" id="UP000579605">
    <property type="component" value="Unassembled WGS sequence"/>
</dbReference>
<evidence type="ECO:0000313" key="4">
    <source>
        <dbReference type="Proteomes" id="UP000579605"/>
    </source>
</evidence>
<dbReference type="Gene3D" id="2.30.30.940">
    <property type="match status" value="1"/>
</dbReference>
<feature type="domain" description="TrwC relaxase" evidence="2">
    <location>
        <begin position="7"/>
        <end position="370"/>
    </location>
</feature>
<sequence>MMTVSSGHSAGYLTGAVAAGRENYYTGAVAAGEPPGRWWGKGAEKLGLTGLVDAQDMTALYEHFIDPREPAFRDPDSWDEAARLGHAGRRYASAEEIYAKALQAELDADPERREQLRLEAGKQVRSNVSFLDATFSVQKSVTVLHAAFEAQEVAARRAGDEDAAAAWAAHRHAVESAMWAGNHAALEYLAEHAGYSRVGHHGGTAGRYVDAHEWVVASFFQHDNRNHDPQLHIHNAILNRVQGADGEWRTLDGRSIYTHRGAAAAVGERTMEEHLARSLGVRFATRPDGKAREVVGIRQEVLDLFSTRRRAITAKTREMFTAFETRFGRQPNALELDRLQRQATFATRRAKSHEGETVEERMDRWDRQLRAEVAGGLVEVADTVLAIAGETPEVETFSPSAVIETALADVQATKAAWTRADLVRAVNAALPDYLGGKDADQIRQVVESLADTAIATHCLNLTAPAPGADTVPDELRLADGASVYERPGARLYATDEHVRSERALRGAAVERGAPALSPDAAAAFVAGMAEVGVELGADQAAAVRGILTSGAKLEALVGPAGTGKSFVVGTLARAWQDPTLWDGRQRLVVGLAASQIATEVLAGEGLAARNITRWLTTQQRLANAAAAGDDRAWKLHAGDLVVVDESAMAATTDLTAIRGHVEAAGAKLLLVGDHRQLAAVGAGGGMGLVADTGLSHELAEVRRFTAAWERDASLRLREGDEAALADYRKHGRIVDAGTIEQAEAAATRAYIGDTLAGRHTLLITDTNEQAARVSAHVRAELVRLGRVSEAGVPLDLQGTIAGVGDLVQARKNAWHLANHAGNQRGPMNREQYRILHIHPDGGVVVAPLIARGPDGDTLGKQMTLPPAYVAEHLALGYASTVHSAQGLTVDTCHTVATAHTGAAALYVGMSRGRDNNTCYVTTRAVPDDAPVGATAQAEHRDPLAVLAGAFEAAHDELAATAEAEDSATRAASIRAAADRFADVAELATAARTATSLDRLVDDGVLTTAQRQAIAADEGMSTLARVLRQAELAGHDPHATLTAAVTARPLSGARSLASVLHHRITETTSLEPAGASHTDWVPAVDDLAWARHLTDLAHAADTRRAQLAAGIAEEAPQWAIEALGPVPDDPNQRQQWEHRAGIVAAHRELADHNDQDVALPGPPKRGQVEEYASWRAAWRALGRPEASRAEAEMSDGQLRVRVRAYEREKTWAPAYVANELAGTTQAEQRHRHTATIRTAEAQAATDPAEQARLSTEAAQAQALADALAHQREQLAHADHVRALWYAHTAETRAAAERARTELATRGTDSDQLDDHTTPDEWLTAHAQATQEDDAHRPITETDLSYEEDTLDDYSAHAGDAQAGPEAPPVDMRSQASEDPARQQDVGGDWTTVPSPDQTADAVARAQRALAEIQQRDRFDQLRAQDDARDVELARWHNDDQAEAHAAGALPAPELELSTPLD</sequence>
<dbReference type="InterPro" id="IPR014862">
    <property type="entry name" value="TrwC"/>
</dbReference>